<evidence type="ECO:0000256" key="5">
    <source>
        <dbReference type="ARBA" id="ARBA00022741"/>
    </source>
</evidence>
<feature type="transmembrane region" description="Helical" evidence="9">
    <location>
        <begin position="132"/>
        <end position="151"/>
    </location>
</feature>
<evidence type="ECO:0000313" key="12">
    <source>
        <dbReference type="Proteomes" id="UP000812013"/>
    </source>
</evidence>
<dbReference type="SMART" id="SM00387">
    <property type="entry name" value="HATPase_c"/>
    <property type="match status" value="1"/>
</dbReference>
<proteinExistence type="predicted"/>
<keyword evidence="9" id="KW-0812">Transmembrane</keyword>
<keyword evidence="12" id="KW-1185">Reference proteome</keyword>
<keyword evidence="5" id="KW-0547">Nucleotide-binding</keyword>
<evidence type="ECO:0000256" key="1">
    <source>
        <dbReference type="ARBA" id="ARBA00000085"/>
    </source>
</evidence>
<dbReference type="Proteomes" id="UP000812013">
    <property type="component" value="Unassembled WGS sequence"/>
</dbReference>
<keyword evidence="9" id="KW-0472">Membrane</keyword>
<dbReference type="EC" id="2.7.13.3" evidence="2"/>
<keyword evidence="8" id="KW-0902">Two-component regulatory system</keyword>
<gene>
    <name evidence="11" type="ORF">GPJ59_21645</name>
</gene>
<dbReference type="InterPro" id="IPR050482">
    <property type="entry name" value="Sensor_HK_TwoCompSys"/>
</dbReference>
<feature type="transmembrane region" description="Helical" evidence="9">
    <location>
        <begin position="43"/>
        <end position="60"/>
    </location>
</feature>
<evidence type="ECO:0000256" key="8">
    <source>
        <dbReference type="ARBA" id="ARBA00023012"/>
    </source>
</evidence>
<comment type="caution">
    <text evidence="11">The sequence shown here is derived from an EMBL/GenBank/DDBJ whole genome shotgun (WGS) entry which is preliminary data.</text>
</comment>
<comment type="catalytic activity">
    <reaction evidence="1">
        <text>ATP + protein L-histidine = ADP + protein N-phospho-L-histidine.</text>
        <dbReference type="EC" id="2.7.13.3"/>
    </reaction>
</comment>
<protein>
    <recommendedName>
        <fullName evidence="2">histidine kinase</fullName>
        <ecNumber evidence="2">2.7.13.3</ecNumber>
    </recommendedName>
</protein>
<dbReference type="Pfam" id="PF07730">
    <property type="entry name" value="HisKA_3"/>
    <property type="match status" value="1"/>
</dbReference>
<accession>A0ABS6ZAZ9</accession>
<dbReference type="InterPro" id="IPR011712">
    <property type="entry name" value="Sig_transdc_His_kin_sub3_dim/P"/>
</dbReference>
<dbReference type="InterPro" id="IPR036890">
    <property type="entry name" value="HATPase_C_sf"/>
</dbReference>
<dbReference type="RefSeq" id="WP_219668893.1">
    <property type="nucleotide sequence ID" value="NZ_WTFF01000163.1"/>
</dbReference>
<keyword evidence="6 11" id="KW-0418">Kinase</keyword>
<dbReference type="SUPFAM" id="SSF55874">
    <property type="entry name" value="ATPase domain of HSP90 chaperone/DNA topoisomerase II/histidine kinase"/>
    <property type="match status" value="1"/>
</dbReference>
<name>A0ABS6ZAZ9_9ACTN</name>
<keyword evidence="9" id="KW-1133">Transmembrane helix</keyword>
<evidence type="ECO:0000256" key="9">
    <source>
        <dbReference type="SAM" id="Phobius"/>
    </source>
</evidence>
<feature type="domain" description="Histidine kinase/HSP90-like ATPase" evidence="10">
    <location>
        <begin position="283"/>
        <end position="378"/>
    </location>
</feature>
<evidence type="ECO:0000256" key="7">
    <source>
        <dbReference type="ARBA" id="ARBA00022840"/>
    </source>
</evidence>
<dbReference type="Gene3D" id="3.30.565.10">
    <property type="entry name" value="Histidine kinase-like ATPase, C-terminal domain"/>
    <property type="match status" value="1"/>
</dbReference>
<keyword evidence="3" id="KW-0597">Phosphoprotein</keyword>
<dbReference type="GO" id="GO:0016301">
    <property type="term" value="F:kinase activity"/>
    <property type="evidence" value="ECO:0007669"/>
    <property type="project" value="UniProtKB-KW"/>
</dbReference>
<evidence type="ECO:0000256" key="4">
    <source>
        <dbReference type="ARBA" id="ARBA00022679"/>
    </source>
</evidence>
<dbReference type="PANTHER" id="PTHR24421">
    <property type="entry name" value="NITRATE/NITRITE SENSOR PROTEIN NARX-RELATED"/>
    <property type="match status" value="1"/>
</dbReference>
<feature type="transmembrane region" description="Helical" evidence="9">
    <location>
        <begin position="72"/>
        <end position="98"/>
    </location>
</feature>
<dbReference type="Pfam" id="PF02518">
    <property type="entry name" value="HATPase_c"/>
    <property type="match status" value="1"/>
</dbReference>
<evidence type="ECO:0000256" key="6">
    <source>
        <dbReference type="ARBA" id="ARBA00022777"/>
    </source>
</evidence>
<dbReference type="EMBL" id="WTFF01000163">
    <property type="protein sequence ID" value="MBW5484413.1"/>
    <property type="molecule type" value="Genomic_DNA"/>
</dbReference>
<dbReference type="InterPro" id="IPR003594">
    <property type="entry name" value="HATPase_dom"/>
</dbReference>
<evidence type="ECO:0000313" key="11">
    <source>
        <dbReference type="EMBL" id="MBW5484413.1"/>
    </source>
</evidence>
<dbReference type="Gene3D" id="1.20.5.1930">
    <property type="match status" value="1"/>
</dbReference>
<evidence type="ECO:0000256" key="2">
    <source>
        <dbReference type="ARBA" id="ARBA00012438"/>
    </source>
</evidence>
<evidence type="ECO:0000256" key="3">
    <source>
        <dbReference type="ARBA" id="ARBA00022553"/>
    </source>
</evidence>
<sequence>MALRHDATEGLPWTRPDALVAVGAAAVDLVGYSLGALDENRPLTVPALALLVAAALCVTARRTRPRATLAAVLGLGALLNLTTPLGAHFTAALTVALYTVARLRRTRDAVLATAVTVPASLVGQTGDGTWDMAALGNTVAAALVAGAGILMRRRAQQAEEHRVLLAERAVAAERRRIARELHDIVAHHITTMQLMAGGARANLAHDPEAAREALTTLEGSGRTALREMRQLLDVLRAGEEPEPAPPAPQPGADDLERLVTESRQAGTQTGFTVDGPVRALPPSVGLTVFRVVQEALTNTRKHAEAAQAHVRLTYAPQQVEVEIHDNGSTRTPGRTLTQTSGYGLIGMRERVALLGGTLEAGPMQTGGFRVLARLPAATGERTCERTGEPREEQPR</sequence>
<organism evidence="11 12">
    <name type="scientific">Streptomyces bambusae</name>
    <dbReference type="NCBI Taxonomy" id="1550616"/>
    <lineage>
        <taxon>Bacteria</taxon>
        <taxon>Bacillati</taxon>
        <taxon>Actinomycetota</taxon>
        <taxon>Actinomycetes</taxon>
        <taxon>Kitasatosporales</taxon>
        <taxon>Streptomycetaceae</taxon>
        <taxon>Streptomyces</taxon>
    </lineage>
</organism>
<dbReference type="CDD" id="cd16917">
    <property type="entry name" value="HATPase_UhpB-NarQ-NarX-like"/>
    <property type="match status" value="1"/>
</dbReference>
<keyword evidence="7" id="KW-0067">ATP-binding</keyword>
<evidence type="ECO:0000259" key="10">
    <source>
        <dbReference type="SMART" id="SM00387"/>
    </source>
</evidence>
<reference evidence="11 12" key="1">
    <citation type="submission" date="2019-12" db="EMBL/GenBank/DDBJ databases">
        <title>Genome sequence of Streptomyces bambusae.</title>
        <authorList>
            <person name="Bansal K."/>
            <person name="Choksket S."/>
            <person name="Korpole S."/>
            <person name="Patil P.B."/>
        </authorList>
    </citation>
    <scope>NUCLEOTIDE SEQUENCE [LARGE SCALE GENOMIC DNA]</scope>
    <source>
        <strain evidence="11 12">SK60</strain>
    </source>
</reference>
<keyword evidence="4" id="KW-0808">Transferase</keyword>
<dbReference type="PANTHER" id="PTHR24421:SF10">
    <property type="entry name" value="NITRATE_NITRITE SENSOR PROTEIN NARQ"/>
    <property type="match status" value="1"/>
</dbReference>